<evidence type="ECO:0000256" key="3">
    <source>
        <dbReference type="SAM" id="Phobius"/>
    </source>
</evidence>
<proteinExistence type="predicted"/>
<dbReference type="InterPro" id="IPR023175">
    <property type="entry name" value="Vta1/CALS_N_sf"/>
</dbReference>
<dbReference type="EMBL" id="JBGMDY010000009">
    <property type="protein sequence ID" value="KAL2322521.1"/>
    <property type="molecule type" value="Genomic_DNA"/>
</dbReference>
<organism evidence="5 6">
    <name type="scientific">Flemingia macrophylla</name>
    <dbReference type="NCBI Taxonomy" id="520843"/>
    <lineage>
        <taxon>Eukaryota</taxon>
        <taxon>Viridiplantae</taxon>
        <taxon>Streptophyta</taxon>
        <taxon>Embryophyta</taxon>
        <taxon>Tracheophyta</taxon>
        <taxon>Spermatophyta</taxon>
        <taxon>Magnoliopsida</taxon>
        <taxon>eudicotyledons</taxon>
        <taxon>Gunneridae</taxon>
        <taxon>Pentapetalae</taxon>
        <taxon>rosids</taxon>
        <taxon>fabids</taxon>
        <taxon>Fabales</taxon>
        <taxon>Fabaceae</taxon>
        <taxon>Papilionoideae</taxon>
        <taxon>50 kb inversion clade</taxon>
        <taxon>NPAAA clade</taxon>
        <taxon>indigoferoid/millettioid clade</taxon>
        <taxon>Phaseoleae</taxon>
        <taxon>Flemingia</taxon>
    </lineage>
</organism>
<keyword evidence="2 3" id="KW-0472">Membrane</keyword>
<feature type="domain" description="Vta1/callose synthase N-terminal" evidence="4">
    <location>
        <begin position="52"/>
        <end position="132"/>
    </location>
</feature>
<reference evidence="5 6" key="1">
    <citation type="submission" date="2024-08" db="EMBL/GenBank/DDBJ databases">
        <title>Insights into the chromosomal genome structure of Flemingia macrophylla.</title>
        <authorList>
            <person name="Ding Y."/>
            <person name="Zhao Y."/>
            <person name="Bi W."/>
            <person name="Wu M."/>
            <person name="Zhao G."/>
            <person name="Gong Y."/>
            <person name="Li W."/>
            <person name="Zhang P."/>
        </authorList>
    </citation>
    <scope>NUCLEOTIDE SEQUENCE [LARGE SCALE GENOMIC DNA]</scope>
    <source>
        <strain evidence="5">DYQJB</strain>
        <tissue evidence="5">Leaf</tissue>
    </source>
</reference>
<dbReference type="GO" id="GO:0012505">
    <property type="term" value="C:endomembrane system"/>
    <property type="evidence" value="ECO:0007669"/>
    <property type="project" value="UniProtKB-SubCell"/>
</dbReference>
<dbReference type="Pfam" id="PF04652">
    <property type="entry name" value="Vta1"/>
    <property type="match status" value="1"/>
</dbReference>
<dbReference type="AlphaFoldDB" id="A0ABD1LGE0"/>
<dbReference type="Proteomes" id="UP001603857">
    <property type="component" value="Unassembled WGS sequence"/>
</dbReference>
<sequence length="289" mass="33386">MTMASTSGTNGPFETADWTKRLVRVRTKYIDDFRDEERVVDTEIVPSSLATLVPVLRAALAVEKENPRVAYLCRFHAFEKAHMMDPTSSGHGVRQFKTYLLNRLEKEEEITGHLVRRSDARELQNYYQQFYEKKIYDGEFTLGPEEMANNVHIATVLCEALKIIIPSHLIEEKTKRYAEDVERKGGQYKHYNILPLYAVGVKPAIMELPEIKAAINALCRVDTLPILVLRARPDFSYNDSKMLVGRPKKVNDILDWIASVFGFQVIMNILPLPLLFPYYFDWTFLCLQF</sequence>
<keyword evidence="3" id="KW-0812">Transmembrane</keyword>
<evidence type="ECO:0000313" key="5">
    <source>
        <dbReference type="EMBL" id="KAL2322521.1"/>
    </source>
</evidence>
<accession>A0ABD1LGE0</accession>
<protein>
    <recommendedName>
        <fullName evidence="4">Vta1/callose synthase N-terminal domain-containing protein</fullName>
    </recommendedName>
</protein>
<evidence type="ECO:0000259" key="4">
    <source>
        <dbReference type="Pfam" id="PF04652"/>
    </source>
</evidence>
<evidence type="ECO:0000256" key="2">
    <source>
        <dbReference type="ARBA" id="ARBA00023136"/>
    </source>
</evidence>
<dbReference type="Gene3D" id="1.25.40.270">
    <property type="entry name" value="Vacuolar protein sorting-associated protein vta1"/>
    <property type="match status" value="1"/>
</dbReference>
<dbReference type="InterPro" id="IPR039431">
    <property type="entry name" value="Vta1/CALS_N"/>
</dbReference>
<comment type="caution">
    <text evidence="5">The sequence shown here is derived from an EMBL/GenBank/DDBJ whole genome shotgun (WGS) entry which is preliminary data.</text>
</comment>
<keyword evidence="6" id="KW-1185">Reference proteome</keyword>
<feature type="transmembrane region" description="Helical" evidence="3">
    <location>
        <begin position="256"/>
        <end position="280"/>
    </location>
</feature>
<comment type="subcellular location">
    <subcellularLocation>
        <location evidence="1">Endomembrane system</location>
    </subcellularLocation>
</comment>
<evidence type="ECO:0000256" key="1">
    <source>
        <dbReference type="ARBA" id="ARBA00004308"/>
    </source>
</evidence>
<gene>
    <name evidence="5" type="ORF">Fmac_026900</name>
</gene>
<evidence type="ECO:0000313" key="6">
    <source>
        <dbReference type="Proteomes" id="UP001603857"/>
    </source>
</evidence>
<name>A0ABD1LGE0_9FABA</name>
<keyword evidence="3" id="KW-1133">Transmembrane helix</keyword>